<keyword evidence="9" id="KW-1185">Reference proteome</keyword>
<comment type="subcellular location">
    <subcellularLocation>
        <location evidence="1 6">Bacterial flagellum basal body</location>
    </subcellularLocation>
</comment>
<organism evidence="8 9">
    <name type="scientific">Carboxydothermus pertinax</name>
    <dbReference type="NCBI Taxonomy" id="870242"/>
    <lineage>
        <taxon>Bacteria</taxon>
        <taxon>Bacillati</taxon>
        <taxon>Bacillota</taxon>
        <taxon>Clostridia</taxon>
        <taxon>Thermoanaerobacterales</taxon>
        <taxon>Thermoanaerobacteraceae</taxon>
        <taxon>Carboxydothermus</taxon>
    </lineage>
</organism>
<gene>
    <name evidence="8" type="ORF">cpu_10670</name>
</gene>
<dbReference type="PANTHER" id="PTHR30435">
    <property type="entry name" value="FLAGELLAR PROTEIN"/>
    <property type="match status" value="1"/>
</dbReference>
<comment type="caution">
    <text evidence="8">The sequence shown here is derived from an EMBL/GenBank/DDBJ whole genome shotgun (WGS) entry which is preliminary data.</text>
</comment>
<evidence type="ECO:0000256" key="6">
    <source>
        <dbReference type="RuleBase" id="RU362062"/>
    </source>
</evidence>
<dbReference type="Pfam" id="PF06429">
    <property type="entry name" value="Flg_bbr_C"/>
    <property type="match status" value="1"/>
</dbReference>
<keyword evidence="8" id="KW-0282">Flagellum</keyword>
<dbReference type="STRING" id="870242.cpu_10670"/>
<keyword evidence="8" id="KW-0969">Cilium</keyword>
<dbReference type="PANTHER" id="PTHR30435:SF2">
    <property type="entry name" value="FLAGELLAR BASAL-BODY ROD PROTEIN FLGC"/>
    <property type="match status" value="1"/>
</dbReference>
<sequence length="138" mass="15361">MAFFSSFQITASALTAHRLWLDTIVDNMANVNTTRTPAGGTYNRREVVFEEILDAKTGFTGAGVRVSRIIEDTKTPYRYVFNPNHPDADPNTGLVKYPNVNINDEIVNLLAAQRAYEANVTVFNTAKAMYAKALELSR</sequence>
<evidence type="ECO:0000256" key="3">
    <source>
        <dbReference type="ARBA" id="ARBA00017941"/>
    </source>
</evidence>
<reference evidence="9" key="1">
    <citation type="submission" date="2016-12" db="EMBL/GenBank/DDBJ databases">
        <title>Draft Genome Sequences od Carboxydothermus pertinax and islandicus, Hydrogenogenic Carboxydotrophic Bacteria.</title>
        <authorList>
            <person name="Fukuyama Y."/>
            <person name="Ohmae K."/>
            <person name="Yoneda Y."/>
            <person name="Yoshida T."/>
            <person name="Sako Y."/>
        </authorList>
    </citation>
    <scope>NUCLEOTIDE SEQUENCE [LARGE SCALE GENOMIC DNA]</scope>
    <source>
        <strain evidence="9">Ug1</strain>
    </source>
</reference>
<evidence type="ECO:0000256" key="1">
    <source>
        <dbReference type="ARBA" id="ARBA00004117"/>
    </source>
</evidence>
<dbReference type="Proteomes" id="UP000187485">
    <property type="component" value="Unassembled WGS sequence"/>
</dbReference>
<dbReference type="GO" id="GO:0030694">
    <property type="term" value="C:bacterial-type flagellum basal body, rod"/>
    <property type="evidence" value="ECO:0007669"/>
    <property type="project" value="UniProtKB-UniRule"/>
</dbReference>
<feature type="domain" description="Flagellar basal-body/hook protein C-terminal" evidence="7">
    <location>
        <begin position="93"/>
        <end position="136"/>
    </location>
</feature>
<evidence type="ECO:0000256" key="4">
    <source>
        <dbReference type="ARBA" id="ARBA00023143"/>
    </source>
</evidence>
<keyword evidence="8" id="KW-0966">Cell projection</keyword>
<comment type="subunit">
    <text evidence="5 6">The basal body constitutes a major portion of the flagellar organelle and consists of four rings (L,P,S, and M) mounted on a central rod. The rod consists of about 26 subunits of FlgG in the distal portion, and FlgB, FlgC and FlgF are thought to build up the proximal portion of the rod with about 6 subunits each.</text>
</comment>
<dbReference type="NCBIfam" id="TIGR01395">
    <property type="entry name" value="FlgC"/>
    <property type="match status" value="1"/>
</dbReference>
<protein>
    <recommendedName>
        <fullName evidence="3 6">Flagellar basal-body rod protein FlgC</fullName>
    </recommendedName>
</protein>
<dbReference type="InterPro" id="IPR010930">
    <property type="entry name" value="Flg_bb/hook_C_dom"/>
</dbReference>
<proteinExistence type="inferred from homology"/>
<name>A0A1L8CUI1_9THEO</name>
<keyword evidence="4 6" id="KW-0975">Bacterial flagellum</keyword>
<evidence type="ECO:0000256" key="2">
    <source>
        <dbReference type="ARBA" id="ARBA00009677"/>
    </source>
</evidence>
<dbReference type="AlphaFoldDB" id="A0A1L8CUI1"/>
<evidence type="ECO:0000256" key="5">
    <source>
        <dbReference type="ARBA" id="ARBA00025933"/>
    </source>
</evidence>
<comment type="similarity">
    <text evidence="2">Belongs to the flagella basal body rod proteins family.</text>
</comment>
<dbReference type="GO" id="GO:0071978">
    <property type="term" value="P:bacterial-type flagellum-dependent swarming motility"/>
    <property type="evidence" value="ECO:0007669"/>
    <property type="project" value="TreeGrafter"/>
</dbReference>
<accession>A0A1L8CUI1</accession>
<dbReference type="RefSeq" id="WP_075859040.1">
    <property type="nucleotide sequence ID" value="NZ_BDJK01000015.1"/>
</dbReference>
<evidence type="ECO:0000259" key="7">
    <source>
        <dbReference type="Pfam" id="PF06429"/>
    </source>
</evidence>
<evidence type="ECO:0000313" key="8">
    <source>
        <dbReference type="EMBL" id="GAV22557.1"/>
    </source>
</evidence>
<dbReference type="InterPro" id="IPR006299">
    <property type="entry name" value="FlgC"/>
</dbReference>
<evidence type="ECO:0000313" key="9">
    <source>
        <dbReference type="Proteomes" id="UP000187485"/>
    </source>
</evidence>
<dbReference type="EMBL" id="BDJK01000015">
    <property type="protein sequence ID" value="GAV22557.1"/>
    <property type="molecule type" value="Genomic_DNA"/>
</dbReference>
<dbReference type="OrthoDB" id="9794148at2"/>